<dbReference type="PANTHER" id="PTHR32089">
    <property type="entry name" value="METHYL-ACCEPTING CHEMOTAXIS PROTEIN MCPB"/>
    <property type="match status" value="1"/>
</dbReference>
<evidence type="ECO:0000259" key="8">
    <source>
        <dbReference type="PROSITE" id="PS50111"/>
    </source>
</evidence>
<organism evidence="10 11">
    <name type="scientific">Peribacillus glennii</name>
    <dbReference type="NCBI Taxonomy" id="2303991"/>
    <lineage>
        <taxon>Bacteria</taxon>
        <taxon>Bacillati</taxon>
        <taxon>Bacillota</taxon>
        <taxon>Bacilli</taxon>
        <taxon>Bacillales</taxon>
        <taxon>Bacillaceae</taxon>
        <taxon>Peribacillus</taxon>
    </lineage>
</organism>
<dbReference type="Pfam" id="PF12729">
    <property type="entry name" value="4HB_MCP_1"/>
    <property type="match status" value="1"/>
</dbReference>
<dbReference type="SMART" id="SM00283">
    <property type="entry name" value="MA"/>
    <property type="match status" value="1"/>
</dbReference>
<dbReference type="SUPFAM" id="SSF58104">
    <property type="entry name" value="Methyl-accepting chemotaxis protein (MCP) signaling domain"/>
    <property type="match status" value="1"/>
</dbReference>
<dbReference type="GO" id="GO:0007165">
    <property type="term" value="P:signal transduction"/>
    <property type="evidence" value="ECO:0007669"/>
    <property type="project" value="UniProtKB-KW"/>
</dbReference>
<evidence type="ECO:0000256" key="1">
    <source>
        <dbReference type="ARBA" id="ARBA00004236"/>
    </source>
</evidence>
<dbReference type="PROSITE" id="PS50885">
    <property type="entry name" value="HAMP"/>
    <property type="match status" value="1"/>
</dbReference>
<keyword evidence="7" id="KW-1133">Transmembrane helix</keyword>
<dbReference type="GO" id="GO:0006935">
    <property type="term" value="P:chemotaxis"/>
    <property type="evidence" value="ECO:0007669"/>
    <property type="project" value="InterPro"/>
</dbReference>
<dbReference type="Proteomes" id="UP000262939">
    <property type="component" value="Unassembled WGS sequence"/>
</dbReference>
<dbReference type="InterPro" id="IPR024478">
    <property type="entry name" value="HlyB_4HB_MCP"/>
</dbReference>
<dbReference type="GO" id="GO:0004888">
    <property type="term" value="F:transmembrane signaling receptor activity"/>
    <property type="evidence" value="ECO:0007669"/>
    <property type="project" value="InterPro"/>
</dbReference>
<dbReference type="AlphaFoldDB" id="A0A372L820"/>
<reference evidence="10 11" key="1">
    <citation type="submission" date="2018-08" db="EMBL/GenBank/DDBJ databases">
        <title>Bacillus chawlae sp. nov., Bacillus glennii sp. nov., and Bacillus saganii sp. nov. Isolated from the Vehicle Assembly Building at Kennedy Space Center where the Viking Spacecraft were Assembled.</title>
        <authorList>
            <person name="Seuylemezian A."/>
            <person name="Vaishampayan P."/>
        </authorList>
    </citation>
    <scope>NUCLEOTIDE SEQUENCE [LARGE SCALE GENOMIC DNA]</scope>
    <source>
        <strain evidence="10 11">V44-8</strain>
    </source>
</reference>
<evidence type="ECO:0000313" key="10">
    <source>
        <dbReference type="EMBL" id="RFU60905.1"/>
    </source>
</evidence>
<comment type="similarity">
    <text evidence="5">Belongs to the methyl-accepting chemotaxis (MCP) protein family.</text>
</comment>
<dbReference type="CDD" id="cd11386">
    <property type="entry name" value="MCP_signal"/>
    <property type="match status" value="1"/>
</dbReference>
<comment type="caution">
    <text evidence="10">The sequence shown here is derived from an EMBL/GenBank/DDBJ whole genome shotgun (WGS) entry which is preliminary data.</text>
</comment>
<evidence type="ECO:0000259" key="9">
    <source>
        <dbReference type="PROSITE" id="PS50885"/>
    </source>
</evidence>
<dbReference type="OrthoDB" id="107771at2"/>
<keyword evidence="11" id="KW-1185">Reference proteome</keyword>
<dbReference type="Gene3D" id="6.10.340.10">
    <property type="match status" value="1"/>
</dbReference>
<sequence length="563" mass="61518">MNLSISKKIVGSFIAISIIFGISALYSYLNMKETNDSYKYLLENATALSGKVQNIETGLAKKIGYLHGYLLYNDPEMRERIDETHNEINQLIVESRKIATRQESFDTLDKLEKLNADWQAESVKVMEHAAVNKEETLKMNRENIVPISSEMAETAASFNEWLEQEVVKKQTEQTYAVSERNMTLPLVISSIAAMIAIATGIWMSKNISRSLEQLASAVKQVASGDLNIEKIKLKSKDEIYELNQSFEQMTDNLKEVVTGISSNADLVAASAEQLNSSAEQSTTASETVATSISEIASVAENAGHALEKNSDSLKEVLQGVLRISESSASVSELARETTSEAEEGSKFVQDNLSQMRFIHKSVSESNEVITQLSERSQEIGKILDVISGIADQTNLLALNAAIEAARAGEHGKGFAVVADEVRKLAEQSQSSTKLIADLIAVIQKDTEQSVKIMREVMENAEKGVQVSTDTSSKFATILDSTRNITPQIEEITATVQQISASVEEVAESAELITQAAKQNSSMSGDVAAATEEQLASMQEINASSTSLASMAEELQDMVKRFKI</sequence>
<keyword evidence="2" id="KW-1003">Cell membrane</keyword>
<evidence type="ECO:0000256" key="4">
    <source>
        <dbReference type="ARBA" id="ARBA00023224"/>
    </source>
</evidence>
<keyword evidence="7" id="KW-0812">Transmembrane</keyword>
<evidence type="ECO:0000256" key="3">
    <source>
        <dbReference type="ARBA" id="ARBA00023136"/>
    </source>
</evidence>
<feature type="transmembrane region" description="Helical" evidence="7">
    <location>
        <begin position="183"/>
        <end position="203"/>
    </location>
</feature>
<dbReference type="Gene3D" id="1.10.287.950">
    <property type="entry name" value="Methyl-accepting chemotaxis protein"/>
    <property type="match status" value="1"/>
</dbReference>
<comment type="subcellular location">
    <subcellularLocation>
        <location evidence="1">Cell membrane</location>
    </subcellularLocation>
</comment>
<dbReference type="CDD" id="cd06225">
    <property type="entry name" value="HAMP"/>
    <property type="match status" value="1"/>
</dbReference>
<dbReference type="PRINTS" id="PR00260">
    <property type="entry name" value="CHEMTRNSDUCR"/>
</dbReference>
<protein>
    <submittedName>
        <fullName evidence="10">Methyl-accepting chemotaxis protein</fullName>
    </submittedName>
</protein>
<dbReference type="Pfam" id="PF00015">
    <property type="entry name" value="MCPsignal"/>
    <property type="match status" value="1"/>
</dbReference>
<dbReference type="EMBL" id="QVTD01000021">
    <property type="protein sequence ID" value="RFU60905.1"/>
    <property type="molecule type" value="Genomic_DNA"/>
</dbReference>
<keyword evidence="4 6" id="KW-0807">Transducer</keyword>
<feature type="domain" description="Methyl-accepting transducer" evidence="8">
    <location>
        <begin position="277"/>
        <end position="513"/>
    </location>
</feature>
<feature type="transmembrane region" description="Helical" evidence="7">
    <location>
        <begin position="12"/>
        <end position="29"/>
    </location>
</feature>
<dbReference type="InterPro" id="IPR004089">
    <property type="entry name" value="MCPsignal_dom"/>
</dbReference>
<dbReference type="RefSeq" id="WP_117324318.1">
    <property type="nucleotide sequence ID" value="NZ_QVTD01000021.1"/>
</dbReference>
<accession>A0A372L820</accession>
<proteinExistence type="inferred from homology"/>
<dbReference type="GO" id="GO:0005886">
    <property type="term" value="C:plasma membrane"/>
    <property type="evidence" value="ECO:0007669"/>
    <property type="project" value="UniProtKB-SubCell"/>
</dbReference>
<evidence type="ECO:0000256" key="6">
    <source>
        <dbReference type="PROSITE-ProRule" id="PRU00284"/>
    </source>
</evidence>
<evidence type="ECO:0000256" key="5">
    <source>
        <dbReference type="ARBA" id="ARBA00029447"/>
    </source>
</evidence>
<dbReference type="SMART" id="SM00304">
    <property type="entry name" value="HAMP"/>
    <property type="match status" value="1"/>
</dbReference>
<dbReference type="PANTHER" id="PTHR32089:SF112">
    <property type="entry name" value="LYSOZYME-LIKE PROTEIN-RELATED"/>
    <property type="match status" value="1"/>
</dbReference>
<keyword evidence="3 7" id="KW-0472">Membrane</keyword>
<dbReference type="Pfam" id="PF00672">
    <property type="entry name" value="HAMP"/>
    <property type="match status" value="1"/>
</dbReference>
<dbReference type="InterPro" id="IPR004090">
    <property type="entry name" value="Chemotax_Me-accpt_rcpt"/>
</dbReference>
<dbReference type="PROSITE" id="PS50111">
    <property type="entry name" value="CHEMOTAXIS_TRANSDUC_2"/>
    <property type="match status" value="1"/>
</dbReference>
<evidence type="ECO:0000256" key="7">
    <source>
        <dbReference type="SAM" id="Phobius"/>
    </source>
</evidence>
<name>A0A372L820_9BACI</name>
<gene>
    <name evidence="10" type="ORF">D0466_20225</name>
</gene>
<dbReference type="InterPro" id="IPR003660">
    <property type="entry name" value="HAMP_dom"/>
</dbReference>
<evidence type="ECO:0000256" key="2">
    <source>
        <dbReference type="ARBA" id="ARBA00022475"/>
    </source>
</evidence>
<evidence type="ECO:0000313" key="11">
    <source>
        <dbReference type="Proteomes" id="UP000262939"/>
    </source>
</evidence>
<feature type="domain" description="HAMP" evidence="9">
    <location>
        <begin position="205"/>
        <end position="258"/>
    </location>
</feature>